<dbReference type="Proteomes" id="UP000248749">
    <property type="component" value="Unassembled WGS sequence"/>
</dbReference>
<dbReference type="EMBL" id="POUB01000168">
    <property type="protein sequence ID" value="PZF92921.1"/>
    <property type="molecule type" value="Genomic_DNA"/>
</dbReference>
<evidence type="ECO:0000256" key="2">
    <source>
        <dbReference type="ARBA" id="ARBA00023125"/>
    </source>
</evidence>
<comment type="caution">
    <text evidence="5">The sequence shown here is derived from an EMBL/GenBank/DDBJ whole genome shotgun (WGS) entry which is preliminary data.</text>
</comment>
<feature type="domain" description="HTH lacI-type" evidence="4">
    <location>
        <begin position="32"/>
        <end position="86"/>
    </location>
</feature>
<keyword evidence="1" id="KW-0805">Transcription regulation</keyword>
<dbReference type="CDD" id="cd01392">
    <property type="entry name" value="HTH_LacI"/>
    <property type="match status" value="1"/>
</dbReference>
<keyword evidence="2" id="KW-0238">DNA-binding</keyword>
<evidence type="ECO:0000256" key="3">
    <source>
        <dbReference type="ARBA" id="ARBA00023163"/>
    </source>
</evidence>
<reference evidence="5 6" key="1">
    <citation type="submission" date="2018-01" db="EMBL/GenBank/DDBJ databases">
        <title>Draft genome sequence of Salinispora sp. 13K206.</title>
        <authorList>
            <person name="Sahin N."/>
            <person name="Saygin H."/>
            <person name="Ay H."/>
        </authorList>
    </citation>
    <scope>NUCLEOTIDE SEQUENCE [LARGE SCALE GENOMIC DNA]</scope>
    <source>
        <strain evidence="5 6">13K206</strain>
    </source>
</reference>
<dbReference type="GO" id="GO:0003700">
    <property type="term" value="F:DNA-binding transcription factor activity"/>
    <property type="evidence" value="ECO:0007669"/>
    <property type="project" value="TreeGrafter"/>
</dbReference>
<dbReference type="PANTHER" id="PTHR30146">
    <property type="entry name" value="LACI-RELATED TRANSCRIPTIONAL REPRESSOR"/>
    <property type="match status" value="1"/>
</dbReference>
<dbReference type="CDD" id="cd06288">
    <property type="entry name" value="PBP1_sucrose_transcription_regulator"/>
    <property type="match status" value="1"/>
</dbReference>
<dbReference type="Gene3D" id="3.40.50.2300">
    <property type="match status" value="2"/>
</dbReference>
<dbReference type="AlphaFoldDB" id="A0A2W2C0F0"/>
<dbReference type="SUPFAM" id="SSF47413">
    <property type="entry name" value="lambda repressor-like DNA-binding domains"/>
    <property type="match status" value="1"/>
</dbReference>
<accession>A0A2W2C0F0</accession>
<evidence type="ECO:0000313" key="6">
    <source>
        <dbReference type="Proteomes" id="UP000248749"/>
    </source>
</evidence>
<dbReference type="PANTHER" id="PTHR30146:SF109">
    <property type="entry name" value="HTH-TYPE TRANSCRIPTIONAL REGULATOR GALS"/>
    <property type="match status" value="1"/>
</dbReference>
<name>A0A2W2C0F0_9ACTN</name>
<dbReference type="InterPro" id="IPR046335">
    <property type="entry name" value="LacI/GalR-like_sensor"/>
</dbReference>
<dbReference type="InterPro" id="IPR028082">
    <property type="entry name" value="Peripla_BP_I"/>
</dbReference>
<keyword evidence="3" id="KW-0804">Transcription</keyword>
<dbReference type="GO" id="GO:0000976">
    <property type="term" value="F:transcription cis-regulatory region binding"/>
    <property type="evidence" value="ECO:0007669"/>
    <property type="project" value="TreeGrafter"/>
</dbReference>
<dbReference type="SMART" id="SM00354">
    <property type="entry name" value="HTH_LACI"/>
    <property type="match status" value="1"/>
</dbReference>
<sequence length="362" mass="38844">MPVVEAVEEKVCRSYRSPVTDRPVRTDGRRRVGIVDVARRAGVSVGTVSKALNGRGQLRDETRARVQAVAHELGFVPSAVAASLLTGRTYTVGLIMTDHHGRFSLPVLHGAEDALGWGETLALVCDTRDDPIREQHYVRSLIRRRVDGIIVAGRRTDPRPPLGGRPPVPVVYAFARSSDAADCSVVVNEEAGAREAVEHLIRTGRRRIAHVTGPRGHASVRTRVDGTRHALHEAGLELVGEPWYGGWSEVWGRFAAAALTRSHPDVDAVFCGSDAIARGVADGLRECGRRVPDDVALVGVDNWQPTAEGCRPPLTSVDLNLQEVGRTAGALLLRAIEYGAAPGIHTVPCRLVVRASSAPASG</sequence>
<dbReference type="Pfam" id="PF13377">
    <property type="entry name" value="Peripla_BP_3"/>
    <property type="match status" value="1"/>
</dbReference>
<protein>
    <submittedName>
        <fullName evidence="5">LacI family transcriptional regulator</fullName>
    </submittedName>
</protein>
<keyword evidence="6" id="KW-1185">Reference proteome</keyword>
<dbReference type="InterPro" id="IPR000843">
    <property type="entry name" value="HTH_LacI"/>
</dbReference>
<gene>
    <name evidence="5" type="ORF">C1I99_21205</name>
</gene>
<proteinExistence type="predicted"/>
<evidence type="ECO:0000313" key="5">
    <source>
        <dbReference type="EMBL" id="PZF92921.1"/>
    </source>
</evidence>
<dbReference type="InterPro" id="IPR010982">
    <property type="entry name" value="Lambda_DNA-bd_dom_sf"/>
</dbReference>
<dbReference type="SUPFAM" id="SSF53822">
    <property type="entry name" value="Periplasmic binding protein-like I"/>
    <property type="match status" value="1"/>
</dbReference>
<dbReference type="PROSITE" id="PS00356">
    <property type="entry name" value="HTH_LACI_1"/>
    <property type="match status" value="1"/>
</dbReference>
<dbReference type="Gene3D" id="1.10.260.40">
    <property type="entry name" value="lambda repressor-like DNA-binding domains"/>
    <property type="match status" value="1"/>
</dbReference>
<dbReference type="Pfam" id="PF00356">
    <property type="entry name" value="LacI"/>
    <property type="match status" value="1"/>
</dbReference>
<dbReference type="PROSITE" id="PS50932">
    <property type="entry name" value="HTH_LACI_2"/>
    <property type="match status" value="1"/>
</dbReference>
<evidence type="ECO:0000256" key="1">
    <source>
        <dbReference type="ARBA" id="ARBA00023015"/>
    </source>
</evidence>
<organism evidence="5 6">
    <name type="scientific">Micromonospora deserti</name>
    <dbReference type="NCBI Taxonomy" id="2070366"/>
    <lineage>
        <taxon>Bacteria</taxon>
        <taxon>Bacillati</taxon>
        <taxon>Actinomycetota</taxon>
        <taxon>Actinomycetes</taxon>
        <taxon>Micromonosporales</taxon>
        <taxon>Micromonosporaceae</taxon>
        <taxon>Micromonospora</taxon>
    </lineage>
</organism>
<dbReference type="OrthoDB" id="3467214at2"/>
<evidence type="ECO:0000259" key="4">
    <source>
        <dbReference type="PROSITE" id="PS50932"/>
    </source>
</evidence>